<evidence type="ECO:0000256" key="1">
    <source>
        <dbReference type="ARBA" id="ARBA00022741"/>
    </source>
</evidence>
<keyword evidence="5" id="KW-1185">Reference proteome</keyword>
<dbReference type="PROSITE" id="PS51219">
    <property type="entry name" value="DPCK"/>
    <property type="match status" value="1"/>
</dbReference>
<dbReference type="PANTHER" id="PTHR33395">
    <property type="entry name" value="TRANSCRIPTASE, PUTATIVE-RELATED-RELATED"/>
    <property type="match status" value="1"/>
</dbReference>
<dbReference type="GO" id="GO:0004140">
    <property type="term" value="F:dephospho-CoA kinase activity"/>
    <property type="evidence" value="ECO:0007669"/>
    <property type="project" value="InterPro"/>
</dbReference>
<feature type="domain" description="Endonuclease/exonuclease/phosphatase" evidence="3">
    <location>
        <begin position="3"/>
        <end position="124"/>
    </location>
</feature>
<reference evidence="4" key="1">
    <citation type="submission" date="2023-07" db="EMBL/GenBank/DDBJ databases">
        <title>Chromosome-level genome assembly of Artemia franciscana.</title>
        <authorList>
            <person name="Jo E."/>
        </authorList>
    </citation>
    <scope>NUCLEOTIDE SEQUENCE</scope>
    <source>
        <tissue evidence="4">Whole body</tissue>
    </source>
</reference>
<dbReference type="Pfam" id="PF14529">
    <property type="entry name" value="Exo_endo_phos_2"/>
    <property type="match status" value="1"/>
</dbReference>
<evidence type="ECO:0000313" key="5">
    <source>
        <dbReference type="Proteomes" id="UP001187531"/>
    </source>
</evidence>
<dbReference type="PANTHER" id="PTHR33395:SF22">
    <property type="entry name" value="REVERSE TRANSCRIPTASE DOMAIN-CONTAINING PROTEIN"/>
    <property type="match status" value="1"/>
</dbReference>
<evidence type="ECO:0000259" key="3">
    <source>
        <dbReference type="Pfam" id="PF14529"/>
    </source>
</evidence>
<dbReference type="GO" id="GO:0061343">
    <property type="term" value="P:cell adhesion involved in heart morphogenesis"/>
    <property type="evidence" value="ECO:0007669"/>
    <property type="project" value="TreeGrafter"/>
</dbReference>
<dbReference type="Gene3D" id="3.40.50.300">
    <property type="entry name" value="P-loop containing nucleotide triphosphate hydrolases"/>
    <property type="match status" value="1"/>
</dbReference>
<gene>
    <name evidence="4" type="ORF">QYM36_007138</name>
</gene>
<dbReference type="Proteomes" id="UP001187531">
    <property type="component" value="Unassembled WGS sequence"/>
</dbReference>
<dbReference type="GO" id="GO:0031012">
    <property type="term" value="C:extracellular matrix"/>
    <property type="evidence" value="ECO:0007669"/>
    <property type="project" value="TreeGrafter"/>
</dbReference>
<protein>
    <recommendedName>
        <fullName evidence="3">Endonuclease/exonuclease/phosphatase domain-containing protein</fullName>
    </recommendedName>
</protein>
<dbReference type="Gene3D" id="3.60.10.10">
    <property type="entry name" value="Endonuclease/exonuclease/phosphatase"/>
    <property type="match status" value="1"/>
</dbReference>
<dbReference type="InterPro" id="IPR036691">
    <property type="entry name" value="Endo/exonu/phosph_ase_sf"/>
</dbReference>
<keyword evidence="2" id="KW-0067">ATP-binding</keyword>
<name>A0AA88L906_ARTSF</name>
<sequence length="545" mass="61387">MFVLSSIYRSPRSPCQLSSQRAIAEMTQFILCNFPKATLLMTGDFNLPSMFWMDDQGVTGSTLEQNPLIQVLVDNFLYQTVTVPTRMRLGQNPSTLDLVITNDPEKVTGTQTLSPIGSSDHMRVLSSIQLNSKPSKYTKQPFTNYKMMEEELMDANLEILISDDVEASWLILKNTLLESLAKHTSMTWKKKPKTQPFLTPKIKKLCNRKKKLWEKFVRQKTTTVYEKYKIARNLLRKETQKLTVNYKEHLAKNVKENPKLFWKHISLRKPGRHSVPDLENNSSVSSCASKKANLLNKQFASVFSKDDLQSALPPAEQAHTAFPMLHSPITVEELIVVSHETLKGGQRVNEKRLEKGLSPLKLHRIPLIEDTNKEPGDEDKMSSSSLRKKKLGTRIKPFQMNENIPIHPHVIGLTGGIASGKSSIAKRLENLGAGIVDCDALGHRAYLPGTKCFEDVLQAFGDEIKDANGTINRKALGSIVFSNRDALNKLNSIVWPQIAELAKAEIKKLRTEGKDIVVLDAAVLLEANWNKFCHEVWVAIIPPEE</sequence>
<dbReference type="SUPFAM" id="SSF56219">
    <property type="entry name" value="DNase I-like"/>
    <property type="match status" value="1"/>
</dbReference>
<dbReference type="GO" id="GO:0007508">
    <property type="term" value="P:larval heart development"/>
    <property type="evidence" value="ECO:0007669"/>
    <property type="project" value="TreeGrafter"/>
</dbReference>
<dbReference type="NCBIfam" id="TIGR00152">
    <property type="entry name" value="dephospho-CoA kinase"/>
    <property type="match status" value="1"/>
</dbReference>
<dbReference type="InterPro" id="IPR005135">
    <property type="entry name" value="Endo/exonuclease/phosphatase"/>
</dbReference>
<proteinExistence type="predicted"/>
<evidence type="ECO:0000313" key="4">
    <source>
        <dbReference type="EMBL" id="KAK2716891.1"/>
    </source>
</evidence>
<dbReference type="Pfam" id="PF01121">
    <property type="entry name" value="CoaE"/>
    <property type="match status" value="1"/>
</dbReference>
<dbReference type="CDD" id="cd02022">
    <property type="entry name" value="DPCK"/>
    <property type="match status" value="1"/>
</dbReference>
<dbReference type="GO" id="GO:0005524">
    <property type="term" value="F:ATP binding"/>
    <property type="evidence" value="ECO:0007669"/>
    <property type="project" value="UniProtKB-KW"/>
</dbReference>
<dbReference type="InterPro" id="IPR001977">
    <property type="entry name" value="Depp_CoAkinase"/>
</dbReference>
<comment type="caution">
    <text evidence="4">The sequence shown here is derived from an EMBL/GenBank/DDBJ whole genome shotgun (WGS) entry which is preliminary data.</text>
</comment>
<dbReference type="InterPro" id="IPR027417">
    <property type="entry name" value="P-loop_NTPase"/>
</dbReference>
<dbReference type="AlphaFoldDB" id="A0AA88L906"/>
<organism evidence="4 5">
    <name type="scientific">Artemia franciscana</name>
    <name type="common">Brine shrimp</name>
    <name type="synonym">Artemia sanfranciscana</name>
    <dbReference type="NCBI Taxonomy" id="6661"/>
    <lineage>
        <taxon>Eukaryota</taxon>
        <taxon>Metazoa</taxon>
        <taxon>Ecdysozoa</taxon>
        <taxon>Arthropoda</taxon>
        <taxon>Crustacea</taxon>
        <taxon>Branchiopoda</taxon>
        <taxon>Anostraca</taxon>
        <taxon>Artemiidae</taxon>
        <taxon>Artemia</taxon>
    </lineage>
</organism>
<feature type="non-terminal residue" evidence="4">
    <location>
        <position position="545"/>
    </location>
</feature>
<dbReference type="GO" id="GO:0015937">
    <property type="term" value="P:coenzyme A biosynthetic process"/>
    <property type="evidence" value="ECO:0007669"/>
    <property type="project" value="InterPro"/>
</dbReference>
<evidence type="ECO:0000256" key="2">
    <source>
        <dbReference type="ARBA" id="ARBA00022840"/>
    </source>
</evidence>
<keyword evidence="1" id="KW-0547">Nucleotide-binding</keyword>
<accession>A0AA88L906</accession>
<dbReference type="EMBL" id="JAVRJZ010000011">
    <property type="protein sequence ID" value="KAK2716891.1"/>
    <property type="molecule type" value="Genomic_DNA"/>
</dbReference>
<dbReference type="SUPFAM" id="SSF52540">
    <property type="entry name" value="P-loop containing nucleoside triphosphate hydrolases"/>
    <property type="match status" value="1"/>
</dbReference>